<feature type="non-terminal residue" evidence="1">
    <location>
        <position position="212"/>
    </location>
</feature>
<dbReference type="EMBL" id="BARS01050039">
    <property type="protein sequence ID" value="GAG44621.1"/>
    <property type="molecule type" value="Genomic_DNA"/>
</dbReference>
<organism evidence="1">
    <name type="scientific">marine sediment metagenome</name>
    <dbReference type="NCBI Taxonomy" id="412755"/>
    <lineage>
        <taxon>unclassified sequences</taxon>
        <taxon>metagenomes</taxon>
        <taxon>ecological metagenomes</taxon>
    </lineage>
</organism>
<dbReference type="PANTHER" id="PTHR32387">
    <property type="entry name" value="WU:FJ29H11"/>
    <property type="match status" value="1"/>
</dbReference>
<protein>
    <submittedName>
        <fullName evidence="1">Uncharacterized protein</fullName>
    </submittedName>
</protein>
<dbReference type="PANTHER" id="PTHR32387:SF0">
    <property type="entry name" value="PROTEIN NO VEIN"/>
    <property type="match status" value="1"/>
</dbReference>
<sequence length="212" mass="24493">MDPQNEPWQIVPIWVDDTSQSTNTALTTFIIPFRNSQAYAQTLQELQKLDVHIFLFLKWLRRLTVVDEAKGQRTLIENLGEKTRVASLKKDSQTHRFVVFRRVSQVPPEVSVDISLEFYKRQKVKQREIVLAFGVDDTDNLQPIEDASALGSVSSFLPLVEERSGAKFLIQSDFLVQPGREAIQYELSWNHWLIREAAELAKEAIEEFKKHP</sequence>
<dbReference type="AlphaFoldDB" id="X0Z7T8"/>
<proteinExistence type="predicted"/>
<accession>X0Z7T8</accession>
<evidence type="ECO:0000313" key="1">
    <source>
        <dbReference type="EMBL" id="GAG44621.1"/>
    </source>
</evidence>
<reference evidence="1" key="1">
    <citation type="journal article" date="2014" name="Front. Microbiol.">
        <title>High frequency of phylogenetically diverse reductive dehalogenase-homologous genes in deep subseafloor sedimentary metagenomes.</title>
        <authorList>
            <person name="Kawai M."/>
            <person name="Futagami T."/>
            <person name="Toyoda A."/>
            <person name="Takaki Y."/>
            <person name="Nishi S."/>
            <person name="Hori S."/>
            <person name="Arai W."/>
            <person name="Tsubouchi T."/>
            <person name="Morono Y."/>
            <person name="Uchiyama I."/>
            <person name="Ito T."/>
            <person name="Fujiyama A."/>
            <person name="Inagaki F."/>
            <person name="Takami H."/>
        </authorList>
    </citation>
    <scope>NUCLEOTIDE SEQUENCE</scope>
    <source>
        <strain evidence="1">Expedition CK06-06</strain>
    </source>
</reference>
<name>X0Z7T8_9ZZZZ</name>
<dbReference type="InterPro" id="IPR052957">
    <property type="entry name" value="Auxin_embryo_med"/>
</dbReference>
<comment type="caution">
    <text evidence="1">The sequence shown here is derived from an EMBL/GenBank/DDBJ whole genome shotgun (WGS) entry which is preliminary data.</text>
</comment>
<gene>
    <name evidence="1" type="ORF">S01H1_74771</name>
</gene>